<dbReference type="PANTHER" id="PTHR30194:SF3">
    <property type="entry name" value="CROSSOVER JUNCTION ENDODEOXYRIBONUCLEASE RUVC"/>
    <property type="match status" value="1"/>
</dbReference>
<dbReference type="NCBIfam" id="TIGR00228">
    <property type="entry name" value="ruvC"/>
    <property type="match status" value="1"/>
</dbReference>
<comment type="function">
    <text evidence="13">The RuvA-RuvB-RuvC complex processes Holliday junction (HJ) DNA during genetic recombination and DNA repair. Endonuclease that resolves HJ intermediates. Cleaves cruciform DNA by making single-stranded nicks across the HJ at symmetrical positions within the homologous arms, yielding a 5'-phosphate and a 3'-hydroxyl group; requires a central core of homology in the junction. The consensus cleavage sequence is 5'-(A/T)TT(C/G)-3'. Cleavage occurs on the 3'-side of the TT dinucleotide at the point of strand exchange. HJ branch migration catalyzed by RuvA-RuvB allows RuvC to scan DNA until it finds its consensus sequence, where it cleaves and resolves the cruciform DNA.</text>
</comment>
<feature type="active site" evidence="13">
    <location>
        <position position="145"/>
    </location>
</feature>
<comment type="subunit">
    <text evidence="13">Homodimer which binds Holliday junction (HJ) DNA. The HJ becomes 2-fold symmetrical on binding to RuvC with unstacked arms; it has a different conformation from HJ DNA in complex with RuvA. In the full resolvosome a probable DNA-RuvA(4)-RuvB(12)-RuvC(2) complex forms which resolves the HJ.</text>
</comment>
<evidence type="ECO:0000256" key="1">
    <source>
        <dbReference type="ARBA" id="ARBA00009518"/>
    </source>
</evidence>
<comment type="subcellular location">
    <subcellularLocation>
        <location evidence="13">Cytoplasm</location>
    </subcellularLocation>
</comment>
<evidence type="ECO:0000256" key="8">
    <source>
        <dbReference type="ARBA" id="ARBA00022842"/>
    </source>
</evidence>
<dbReference type="GO" id="GO:0006310">
    <property type="term" value="P:DNA recombination"/>
    <property type="evidence" value="ECO:0007669"/>
    <property type="project" value="UniProtKB-UniRule"/>
</dbReference>
<evidence type="ECO:0000256" key="3">
    <source>
        <dbReference type="ARBA" id="ARBA00022722"/>
    </source>
</evidence>
<dbReference type="InterPro" id="IPR012337">
    <property type="entry name" value="RNaseH-like_sf"/>
</dbReference>
<feature type="binding site" evidence="13">
    <location>
        <position position="72"/>
    </location>
    <ligand>
        <name>Mg(2+)</name>
        <dbReference type="ChEBI" id="CHEBI:18420"/>
        <label>2</label>
    </ligand>
</feature>
<reference evidence="15 16" key="1">
    <citation type="submission" date="2017-09" db="EMBL/GenBank/DDBJ databases">
        <title>Depth-based differentiation of microbial function through sediment-hosted aquifers and enrichment of novel symbionts in the deep terrestrial subsurface.</title>
        <authorList>
            <person name="Probst A.J."/>
            <person name="Ladd B."/>
            <person name="Jarett J.K."/>
            <person name="Geller-Mcgrath D.E."/>
            <person name="Sieber C.M."/>
            <person name="Emerson J.B."/>
            <person name="Anantharaman K."/>
            <person name="Thomas B.C."/>
            <person name="Malmstrom R."/>
            <person name="Stieglmeier M."/>
            <person name="Klingl A."/>
            <person name="Woyke T."/>
            <person name="Ryan C.M."/>
            <person name="Banfield J.F."/>
        </authorList>
    </citation>
    <scope>NUCLEOTIDE SEQUENCE [LARGE SCALE GENOMIC DNA]</scope>
    <source>
        <strain evidence="15">CG23_combo_of_CG06-09_8_20_14_all_40_13</strain>
    </source>
</reference>
<dbReference type="InterPro" id="IPR036397">
    <property type="entry name" value="RNaseH_sf"/>
</dbReference>
<dbReference type="Pfam" id="PF02075">
    <property type="entry name" value="RuvC"/>
    <property type="match status" value="1"/>
</dbReference>
<dbReference type="PRINTS" id="PR00696">
    <property type="entry name" value="RSOLVASERUVC"/>
</dbReference>
<evidence type="ECO:0000313" key="16">
    <source>
        <dbReference type="Proteomes" id="UP000231567"/>
    </source>
</evidence>
<evidence type="ECO:0000256" key="13">
    <source>
        <dbReference type="HAMAP-Rule" id="MF_00034"/>
    </source>
</evidence>
<evidence type="ECO:0000256" key="12">
    <source>
        <dbReference type="ARBA" id="ARBA00029354"/>
    </source>
</evidence>
<feature type="active site" evidence="13">
    <location>
        <position position="7"/>
    </location>
</feature>
<evidence type="ECO:0000256" key="10">
    <source>
        <dbReference type="ARBA" id="ARBA00023172"/>
    </source>
</evidence>
<dbReference type="Proteomes" id="UP000231567">
    <property type="component" value="Unassembled WGS sequence"/>
</dbReference>
<dbReference type="GO" id="GO:0003677">
    <property type="term" value="F:DNA binding"/>
    <property type="evidence" value="ECO:0007669"/>
    <property type="project" value="UniProtKB-KW"/>
</dbReference>
<evidence type="ECO:0000256" key="6">
    <source>
        <dbReference type="ARBA" id="ARBA00022763"/>
    </source>
</evidence>
<dbReference type="GO" id="GO:0008821">
    <property type="term" value="F:crossover junction DNA endonuclease activity"/>
    <property type="evidence" value="ECO:0007669"/>
    <property type="project" value="UniProtKB-UniRule"/>
</dbReference>
<protein>
    <recommendedName>
        <fullName evidence="13 14">Crossover junction endodeoxyribonuclease RuvC</fullName>
        <ecNumber evidence="13 14">3.1.21.10</ecNumber>
    </recommendedName>
    <alternativeName>
        <fullName evidence="13">Holliday junction nuclease RuvC</fullName>
    </alternativeName>
    <alternativeName>
        <fullName evidence="13">Holliday junction resolvase RuvC</fullName>
    </alternativeName>
</protein>
<dbReference type="GO" id="GO:0000287">
    <property type="term" value="F:magnesium ion binding"/>
    <property type="evidence" value="ECO:0007669"/>
    <property type="project" value="UniProtKB-UniRule"/>
</dbReference>
<dbReference type="AlphaFoldDB" id="A0A2G9YQ44"/>
<dbReference type="FunFam" id="3.30.420.10:FF:000002">
    <property type="entry name" value="Crossover junction endodeoxyribonuclease RuvC"/>
    <property type="match status" value="1"/>
</dbReference>
<keyword evidence="9 13" id="KW-0238">DNA-binding</keyword>
<keyword evidence="2 13" id="KW-0963">Cytoplasm</keyword>
<feature type="binding site" evidence="13">
    <location>
        <position position="7"/>
    </location>
    <ligand>
        <name>Mg(2+)</name>
        <dbReference type="ChEBI" id="CHEBI:18420"/>
        <label>1</label>
    </ligand>
</feature>
<name>A0A2G9YQ44_9BACT</name>
<sequence>MRILGIDPGTASTGWGIIEIDNAKLKNPEFKLIAYNVIKTEANSYMPKRLEKIYKEIKYLINRYKPHKMALESLFFFKNQRTVMSVSQSRGVVMLAAQRCNLDIIEQAPLQVKSSICQNGRADKKELQNSVKNILKLKEVPKPDDAADALAGAICYAKNIMGIINVSKKSKIIKKNELLRSKLRSIPSGKFLSNHSSP</sequence>
<dbReference type="EC" id="3.1.21.10" evidence="13 14"/>
<dbReference type="GO" id="GO:0005737">
    <property type="term" value="C:cytoplasm"/>
    <property type="evidence" value="ECO:0007669"/>
    <property type="project" value="UniProtKB-SubCell"/>
</dbReference>
<dbReference type="SUPFAM" id="SSF53098">
    <property type="entry name" value="Ribonuclease H-like"/>
    <property type="match status" value="1"/>
</dbReference>
<comment type="catalytic activity">
    <reaction evidence="12 13">
        <text>Endonucleolytic cleavage at a junction such as a reciprocal single-stranded crossover between two homologous DNA duplexes (Holliday junction).</text>
        <dbReference type="EC" id="3.1.21.10"/>
    </reaction>
</comment>
<keyword evidence="8 13" id="KW-0460">Magnesium</keyword>
<accession>A0A2G9YQ44</accession>
<evidence type="ECO:0000313" key="15">
    <source>
        <dbReference type="EMBL" id="PIP21367.1"/>
    </source>
</evidence>
<keyword evidence="6 13" id="KW-0227">DNA damage</keyword>
<organism evidence="15 16">
    <name type="scientific">Candidatus Nealsonbacteria bacterium CG23_combo_of_CG06-09_8_20_14_all_40_13</name>
    <dbReference type="NCBI Taxonomy" id="1974724"/>
    <lineage>
        <taxon>Bacteria</taxon>
        <taxon>Candidatus Nealsoniibacteriota</taxon>
    </lineage>
</organism>
<keyword evidence="10 13" id="KW-0233">DNA recombination</keyword>
<dbReference type="GO" id="GO:0006281">
    <property type="term" value="P:DNA repair"/>
    <property type="evidence" value="ECO:0007669"/>
    <property type="project" value="UniProtKB-UniRule"/>
</dbReference>
<dbReference type="NCBIfam" id="NF000711">
    <property type="entry name" value="PRK00039.2-1"/>
    <property type="match status" value="1"/>
</dbReference>
<keyword evidence="7 13" id="KW-0378">Hydrolase</keyword>
<dbReference type="HAMAP" id="MF_00034">
    <property type="entry name" value="RuvC"/>
    <property type="match status" value="1"/>
</dbReference>
<keyword evidence="11 13" id="KW-0234">DNA repair</keyword>
<evidence type="ECO:0000256" key="7">
    <source>
        <dbReference type="ARBA" id="ARBA00022801"/>
    </source>
</evidence>
<dbReference type="GO" id="GO:0048476">
    <property type="term" value="C:Holliday junction resolvase complex"/>
    <property type="evidence" value="ECO:0007669"/>
    <property type="project" value="UniProtKB-UniRule"/>
</dbReference>
<evidence type="ECO:0000256" key="4">
    <source>
        <dbReference type="ARBA" id="ARBA00022723"/>
    </source>
</evidence>
<evidence type="ECO:0000256" key="5">
    <source>
        <dbReference type="ARBA" id="ARBA00022759"/>
    </source>
</evidence>
<keyword evidence="4 13" id="KW-0479">Metal-binding</keyword>
<keyword evidence="3 13" id="KW-0540">Nuclease</keyword>
<evidence type="ECO:0000256" key="11">
    <source>
        <dbReference type="ARBA" id="ARBA00023204"/>
    </source>
</evidence>
<evidence type="ECO:0000256" key="9">
    <source>
        <dbReference type="ARBA" id="ARBA00023125"/>
    </source>
</evidence>
<feature type="binding site" evidence="13">
    <location>
        <position position="145"/>
    </location>
    <ligand>
        <name>Mg(2+)</name>
        <dbReference type="ChEBI" id="CHEBI:18420"/>
        <label>1</label>
    </ligand>
</feature>
<comment type="caution">
    <text evidence="15">The sequence shown here is derived from an EMBL/GenBank/DDBJ whole genome shotgun (WGS) entry which is preliminary data.</text>
</comment>
<feature type="active site" evidence="13">
    <location>
        <position position="72"/>
    </location>
</feature>
<dbReference type="EMBL" id="PCRM01000044">
    <property type="protein sequence ID" value="PIP21367.1"/>
    <property type="molecule type" value="Genomic_DNA"/>
</dbReference>
<comment type="similarity">
    <text evidence="1 13">Belongs to the RuvC family.</text>
</comment>
<proteinExistence type="inferred from homology"/>
<keyword evidence="5 13" id="KW-0255">Endonuclease</keyword>
<comment type="cofactor">
    <cofactor evidence="13">
        <name>Mg(2+)</name>
        <dbReference type="ChEBI" id="CHEBI:18420"/>
    </cofactor>
    <text evidence="13">Binds 2 Mg(2+) ion per subunit.</text>
</comment>
<dbReference type="InterPro" id="IPR002176">
    <property type="entry name" value="X-over_junc_endoDNase_RuvC"/>
</dbReference>
<evidence type="ECO:0000256" key="14">
    <source>
        <dbReference type="NCBIfam" id="TIGR00228"/>
    </source>
</evidence>
<dbReference type="PANTHER" id="PTHR30194">
    <property type="entry name" value="CROSSOVER JUNCTION ENDODEOXYRIBONUCLEASE RUVC"/>
    <property type="match status" value="1"/>
</dbReference>
<dbReference type="CDD" id="cd16962">
    <property type="entry name" value="RuvC"/>
    <property type="match status" value="1"/>
</dbReference>
<dbReference type="Gene3D" id="3.30.420.10">
    <property type="entry name" value="Ribonuclease H-like superfamily/Ribonuclease H"/>
    <property type="match status" value="1"/>
</dbReference>
<gene>
    <name evidence="13" type="primary">ruvC</name>
    <name evidence="15" type="ORF">COX39_03345</name>
</gene>
<evidence type="ECO:0000256" key="2">
    <source>
        <dbReference type="ARBA" id="ARBA00022490"/>
    </source>
</evidence>